<dbReference type="InterPro" id="IPR028877">
    <property type="entry name" value="Ribosomal_eL20"/>
</dbReference>
<dbReference type="GeneID" id="103520936"/>
<reference evidence="8" key="1">
    <citation type="submission" date="2025-08" db="UniProtKB">
        <authorList>
            <consortium name="RefSeq"/>
        </authorList>
    </citation>
    <scope>IDENTIFICATION</scope>
</reference>
<dbReference type="RefSeq" id="XP_026687655.1">
    <property type="nucleotide sequence ID" value="XM_026831854.1"/>
</dbReference>
<protein>
    <recommendedName>
        <fullName evidence="4">Large ribosomal subunit protein eL20</fullName>
    </recommendedName>
    <alternativeName>
        <fullName evidence="5">60S ribosomal protein L18a</fullName>
    </alternativeName>
</protein>
<dbReference type="FunFam" id="3.10.20.10:FF:000002">
    <property type="entry name" value="60S ribosomal protein L18a"/>
    <property type="match status" value="1"/>
</dbReference>
<evidence type="ECO:0000256" key="4">
    <source>
        <dbReference type="ARBA" id="ARBA00035220"/>
    </source>
</evidence>
<keyword evidence="3" id="KW-0687">Ribonucleoprotein</keyword>
<evidence type="ECO:0000256" key="5">
    <source>
        <dbReference type="ARBA" id="ARBA00035392"/>
    </source>
</evidence>
<accession>A0A3Q0JLD1</accession>
<dbReference type="Pfam" id="PF01775">
    <property type="entry name" value="Ribosomal_L18A"/>
    <property type="match status" value="2"/>
</dbReference>
<dbReference type="CTD" id="6142"/>
<dbReference type="AlphaFoldDB" id="A0A3Q0JLD1"/>
<evidence type="ECO:0000313" key="8">
    <source>
        <dbReference type="RefSeq" id="XP_026687655.1"/>
    </source>
</evidence>
<gene>
    <name evidence="8" type="primary">LOC103520936</name>
</gene>
<comment type="similarity">
    <text evidence="1">Belongs to the eukaryotic ribosomal protein eL20 family.</text>
</comment>
<dbReference type="GO" id="GO:0003735">
    <property type="term" value="F:structural constituent of ribosome"/>
    <property type="evidence" value="ECO:0007669"/>
    <property type="project" value="InterPro"/>
</dbReference>
<dbReference type="InterPro" id="IPR023573">
    <property type="entry name" value="Ribosomal_eL20_dom"/>
</dbReference>
<dbReference type="PaxDb" id="121845-A0A3Q0JLD1"/>
<evidence type="ECO:0000256" key="2">
    <source>
        <dbReference type="ARBA" id="ARBA00022980"/>
    </source>
</evidence>
<dbReference type="GO" id="GO:1990904">
    <property type="term" value="C:ribonucleoprotein complex"/>
    <property type="evidence" value="ECO:0007669"/>
    <property type="project" value="UniProtKB-KW"/>
</dbReference>
<organism evidence="7 8">
    <name type="scientific">Diaphorina citri</name>
    <name type="common">Asian citrus psyllid</name>
    <dbReference type="NCBI Taxonomy" id="121845"/>
    <lineage>
        <taxon>Eukaryota</taxon>
        <taxon>Metazoa</taxon>
        <taxon>Ecdysozoa</taxon>
        <taxon>Arthropoda</taxon>
        <taxon>Hexapoda</taxon>
        <taxon>Insecta</taxon>
        <taxon>Pterygota</taxon>
        <taxon>Neoptera</taxon>
        <taxon>Paraneoptera</taxon>
        <taxon>Hemiptera</taxon>
        <taxon>Sternorrhyncha</taxon>
        <taxon>Psylloidea</taxon>
        <taxon>Psyllidae</taxon>
        <taxon>Diaphorininae</taxon>
        <taxon>Diaphorina</taxon>
    </lineage>
</organism>
<dbReference type="STRING" id="121845.A0A3Q0JLD1"/>
<dbReference type="Proteomes" id="UP000079169">
    <property type="component" value="Unplaced"/>
</dbReference>
<keyword evidence="2 8" id="KW-0689">Ribosomal protein</keyword>
<name>A0A3Q0JLD1_DIACI</name>
<sequence length="227" mass="26776">MKAKGLLKEYEVIGRKLPTEKEKITPLYKMRIFAPDDIVAKSRFWYFLRQLKKFKKSTGEIVSLKLISEKSPTKIKNFGIWLRYDSRSGTHNMYREYRDLSVSGAVTQCYSVSLKLISEKSPTKIKNFGIWLRYDSRSGTHNMYREYRDLSVSGAVTQCYRDMGARHRARAHSIQIIKLEVVKASACRRPLVKQFHDSRIRFPLPKRIQHVNRMNLFSSRRPKTYFL</sequence>
<keyword evidence="7" id="KW-1185">Reference proteome</keyword>
<evidence type="ECO:0000313" key="7">
    <source>
        <dbReference type="Proteomes" id="UP000079169"/>
    </source>
</evidence>
<dbReference type="InterPro" id="IPR021138">
    <property type="entry name" value="Ribosomal_eL20_eukaryotes"/>
</dbReference>
<dbReference type="PANTHER" id="PTHR10052">
    <property type="entry name" value="60S RIBOSOMAL PROTEIN L18A"/>
    <property type="match status" value="1"/>
</dbReference>
<dbReference type="GO" id="GO:0006412">
    <property type="term" value="P:translation"/>
    <property type="evidence" value="ECO:0007669"/>
    <property type="project" value="InterPro"/>
</dbReference>
<dbReference type="Gene3D" id="3.10.20.10">
    <property type="match status" value="3"/>
</dbReference>
<feature type="domain" description="Large ribosomal subunit protein eL20" evidence="6">
    <location>
        <begin position="7"/>
        <end position="111"/>
    </location>
</feature>
<dbReference type="HAMAP" id="MF_00273">
    <property type="entry name" value="Ribosomal_eL20"/>
    <property type="match status" value="1"/>
</dbReference>
<dbReference type="FunFam" id="3.10.20.10:FF:000001">
    <property type="entry name" value="60S ribosomal protein L18a"/>
    <property type="match status" value="1"/>
</dbReference>
<evidence type="ECO:0000256" key="1">
    <source>
        <dbReference type="ARBA" id="ARBA00009362"/>
    </source>
</evidence>
<dbReference type="SUPFAM" id="SSF160374">
    <property type="entry name" value="RplX-like"/>
    <property type="match status" value="2"/>
</dbReference>
<proteinExistence type="inferred from homology"/>
<evidence type="ECO:0000259" key="6">
    <source>
        <dbReference type="Pfam" id="PF01775"/>
    </source>
</evidence>
<dbReference type="GO" id="GO:0005840">
    <property type="term" value="C:ribosome"/>
    <property type="evidence" value="ECO:0007669"/>
    <property type="project" value="UniProtKB-KW"/>
</dbReference>
<feature type="domain" description="Large ribosomal subunit protein eL20" evidence="6">
    <location>
        <begin position="135"/>
        <end position="178"/>
    </location>
</feature>
<evidence type="ECO:0000256" key="3">
    <source>
        <dbReference type="ARBA" id="ARBA00023274"/>
    </source>
</evidence>